<feature type="transmembrane region" description="Helical" evidence="1">
    <location>
        <begin position="33"/>
        <end position="55"/>
    </location>
</feature>
<evidence type="ECO:0000313" key="2">
    <source>
        <dbReference type="EMBL" id="PSR21274.1"/>
    </source>
</evidence>
<accession>A0A2T2WGA5</accession>
<evidence type="ECO:0000256" key="1">
    <source>
        <dbReference type="SAM" id="Phobius"/>
    </source>
</evidence>
<dbReference type="EMBL" id="PXYV01000038">
    <property type="protein sequence ID" value="PSR21274.1"/>
    <property type="molecule type" value="Genomic_DNA"/>
</dbReference>
<protein>
    <recommendedName>
        <fullName evidence="4">Type II secretion system protein GspF domain-containing protein</fullName>
    </recommendedName>
</protein>
<sequence length="209" mass="23238">MTVLAAWCVGMTILVWFEQEKKSWLALAGVMPAALNASNLWALVVAAGLSVLMYFMASQGREQTDPRQLRAALGRFWQEVAVLLSAGLTFWQAVEVSAQAEPLLTSAIAKTANQLTRRSHAALDTTDLPGDDGQLSVLLLQHGYLHGVSSEQIQAHVRHVEERLAYEEEARKRRDPLWLTTLPALLLLNVLWVFVAPMIELVGRSWIKL</sequence>
<gene>
    <name evidence="2" type="ORF">C7B45_11675</name>
</gene>
<comment type="caution">
    <text evidence="2">The sequence shown here is derived from an EMBL/GenBank/DDBJ whole genome shotgun (WGS) entry which is preliminary data.</text>
</comment>
<evidence type="ECO:0008006" key="4">
    <source>
        <dbReference type="Google" id="ProtNLM"/>
    </source>
</evidence>
<evidence type="ECO:0000313" key="3">
    <source>
        <dbReference type="Proteomes" id="UP000241848"/>
    </source>
</evidence>
<feature type="transmembrane region" description="Helical" evidence="1">
    <location>
        <begin position="177"/>
        <end position="199"/>
    </location>
</feature>
<keyword evidence="1" id="KW-1133">Transmembrane helix</keyword>
<dbReference type="AlphaFoldDB" id="A0A2T2WGA5"/>
<name>A0A2T2WGA5_9FIRM</name>
<organism evidence="2 3">
    <name type="scientific">Sulfobacillus acidophilus</name>
    <dbReference type="NCBI Taxonomy" id="53633"/>
    <lineage>
        <taxon>Bacteria</taxon>
        <taxon>Bacillati</taxon>
        <taxon>Bacillota</taxon>
        <taxon>Clostridia</taxon>
        <taxon>Eubacteriales</taxon>
        <taxon>Clostridiales Family XVII. Incertae Sedis</taxon>
        <taxon>Sulfobacillus</taxon>
    </lineage>
</organism>
<reference evidence="2 3" key="1">
    <citation type="journal article" date="2014" name="BMC Genomics">
        <title>Comparison of environmental and isolate Sulfobacillus genomes reveals diverse carbon, sulfur, nitrogen, and hydrogen metabolisms.</title>
        <authorList>
            <person name="Justice N.B."/>
            <person name="Norman A."/>
            <person name="Brown C.T."/>
            <person name="Singh A."/>
            <person name="Thomas B.C."/>
            <person name="Banfield J.F."/>
        </authorList>
    </citation>
    <scope>NUCLEOTIDE SEQUENCE [LARGE SCALE GENOMIC DNA]</scope>
    <source>
        <strain evidence="2">AMDSBA3</strain>
    </source>
</reference>
<dbReference type="Proteomes" id="UP000241848">
    <property type="component" value="Unassembled WGS sequence"/>
</dbReference>
<proteinExistence type="predicted"/>
<keyword evidence="1" id="KW-0812">Transmembrane</keyword>
<keyword evidence="1" id="KW-0472">Membrane</keyword>